<comment type="subcellular location">
    <subcellularLocation>
        <location evidence="1 6">Nucleus</location>
    </subcellularLocation>
</comment>
<sequence>QLANTIFPEYDLVYKVPSSTKKKGVKGKNRCTKMKRAHYKGPKNHMILQLYNKLNVMVNQWVELVRLQPLTDTTILQISSVGVSPFFVENVRELQLSSIKLTTALFSKYDKHRALILEDIFQSLARLPTSKQNLRNYRYPTPRKQNTGLQYVQMVSALMLQMIQAIVHLPEPYQGELSEEQTAKEESTQKQVCDCLFVNLWDEVVDELQVINSYDCAVRTGQNFLSVFLKKCASKSDETDYRPLFENFIHDLLATVNKPEWPASEMLLSVLGRLLVHTFSTKSTEMSLRVASLDYLGVVAAKLRRDAVTSNTDVATVRNLLKRLEELSTNAMSIDNKENEEIYFVCSGSPSCLKLQHSHSTVQFAHNFYIGQWLRDASVEFQQVQQQENVDIDTQTIAAQTCQAKKGSVLNLMTTSAVAAALLSVDRQNDSEQLIKLSAKNVHKRSVLLLCNYLMKPEKAGNAFHVITEPNKGITIIEMAAGLTVEDAMLLSRHLASTRQFSRAFDCYLSYILRVREESAVALRTRAIKCLAEVVAVDPSIMSRTDIAKGVRQSLVDSSTSVREAAIDLVGRFILLKPELVPHYYDMLSARIMDTGVSVRKRVIRILRDLCHEHPQLPQLTDACVKMIRRVNDEDGIKKLVHEVFMKMWFTPVHSHDAGLLRNKALLITDIVAANRDHGYEWIEQLFKNLIDTSVPNPQVELACKQIVDCLVQHVILFEQDKPSGKLVATVQTLVQLARIRPRLLVNHVMTLQPYLATKCETPDDLQTVHGVCRVLELAVPLMEHPSEAFLATVEEDMMRMILTHRLHVVSAAIASLGAITCYVTNNYKLIWDCFQKMCNYLSNARITHEKNPSALFQTKHFKQLLRALYIIGHFSKTFDFDNEKLKGKATSASAEQSIKEIKDVSSGMASSVMQLFLKEVLESFFHHHSILRHAALHTIYLTLQQGLVHPVQCVPYLIAAASDTDPVMHKEASQQLTELNKRYVGFVHTKALQGLRLAFQLQTYIQPRSEVIRGYYEATIPSLDDTMGTIPPQAKCSHLYQMVRSDRKHRRALLISILNLFDDTKTDLEMLLFLADNLAHFPYHTLDEPLFLISQVEVYVSVSGSNVLQSFKEKSSKHRRSSDEGSAGESSSDDDESETEEDTLRHRLPDKDAAIEDFAQASLACLLLLWVKQHLKTAFGLKDSKIHQYSTTEVNKANDKQCHRKKSDIKFQPTQVVDHIKRIRQRVSCRSQEYIDAVVMQYREFDELMNKLDPNDDDSDSEKE</sequence>
<dbReference type="GO" id="GO:0090694">
    <property type="term" value="C:Scc2-Scc4 cohesin loading complex"/>
    <property type="evidence" value="ECO:0007669"/>
    <property type="project" value="TreeGrafter"/>
</dbReference>
<accession>H2ZDM7</accession>
<dbReference type="SUPFAM" id="SSF48371">
    <property type="entry name" value="ARM repeat"/>
    <property type="match status" value="1"/>
</dbReference>
<dbReference type="PANTHER" id="PTHR21704">
    <property type="entry name" value="NIPPED-B-LIKE PROTEIN DELANGIN SCC2-RELATED"/>
    <property type="match status" value="1"/>
</dbReference>
<feature type="compositionally biased region" description="Acidic residues" evidence="7">
    <location>
        <begin position="1132"/>
        <end position="1142"/>
    </location>
</feature>
<keyword evidence="10" id="KW-1185">Reference proteome</keyword>
<dbReference type="InterPro" id="IPR011989">
    <property type="entry name" value="ARM-like"/>
</dbReference>
<evidence type="ECO:0000256" key="2">
    <source>
        <dbReference type="ARBA" id="ARBA00009252"/>
    </source>
</evidence>
<dbReference type="GO" id="GO:0071169">
    <property type="term" value="P:establishment of protein localization to chromatin"/>
    <property type="evidence" value="ECO:0007669"/>
    <property type="project" value="TreeGrafter"/>
</dbReference>
<keyword evidence="5 6" id="KW-0131">Cell cycle</keyword>
<dbReference type="Pfam" id="PF12765">
    <property type="entry name" value="Cohesin_HEAT"/>
    <property type="match status" value="1"/>
</dbReference>
<dbReference type="HOGENOM" id="CLU_000763_2_1_1"/>
<dbReference type="GO" id="GO:0061775">
    <property type="term" value="F:cohesin loader activity"/>
    <property type="evidence" value="ECO:0007669"/>
    <property type="project" value="InterPro"/>
</dbReference>
<reference evidence="9" key="3">
    <citation type="submission" date="2025-09" db="UniProtKB">
        <authorList>
            <consortium name="Ensembl"/>
        </authorList>
    </citation>
    <scope>IDENTIFICATION</scope>
</reference>
<dbReference type="Proteomes" id="UP000007875">
    <property type="component" value="Unassembled WGS sequence"/>
</dbReference>
<dbReference type="Ensembl" id="ENSCSAVT00000015872.1">
    <property type="protein sequence ID" value="ENSCSAVP00000015693.1"/>
    <property type="gene ID" value="ENSCSAVG00000009219.1"/>
</dbReference>
<name>H2ZDM7_CIOSA</name>
<evidence type="ECO:0000256" key="6">
    <source>
        <dbReference type="RuleBase" id="RU364107"/>
    </source>
</evidence>
<evidence type="ECO:0000256" key="7">
    <source>
        <dbReference type="SAM" id="MobiDB-lite"/>
    </source>
</evidence>
<dbReference type="GO" id="GO:0140588">
    <property type="term" value="P:chromatin looping"/>
    <property type="evidence" value="ECO:0007669"/>
    <property type="project" value="InterPro"/>
</dbReference>
<dbReference type="GO" id="GO:0003682">
    <property type="term" value="F:chromatin binding"/>
    <property type="evidence" value="ECO:0007669"/>
    <property type="project" value="TreeGrafter"/>
</dbReference>
<dbReference type="Gene3D" id="1.25.10.10">
    <property type="entry name" value="Leucine-rich Repeat Variant"/>
    <property type="match status" value="1"/>
</dbReference>
<comment type="similarity">
    <text evidence="2 6">Belongs to the SCC2/Nipped-B family.</text>
</comment>
<dbReference type="InterPro" id="IPR026003">
    <property type="entry name" value="Cohesin_HEAT"/>
</dbReference>
<protein>
    <recommendedName>
        <fullName evidence="6">Nipped-B protein</fullName>
    </recommendedName>
</protein>
<dbReference type="InterPro" id="IPR033031">
    <property type="entry name" value="Scc2/Nipped-B"/>
</dbReference>
<dbReference type="GO" id="GO:1990414">
    <property type="term" value="P:replication-born double-strand break repair via sister chromatid exchange"/>
    <property type="evidence" value="ECO:0007669"/>
    <property type="project" value="TreeGrafter"/>
</dbReference>
<evidence type="ECO:0000256" key="1">
    <source>
        <dbReference type="ARBA" id="ARBA00004123"/>
    </source>
</evidence>
<dbReference type="AlphaFoldDB" id="H2ZDM7"/>
<reference evidence="10" key="1">
    <citation type="submission" date="2003-08" db="EMBL/GenBank/DDBJ databases">
        <authorList>
            <person name="Birren B."/>
            <person name="Nusbaum C."/>
            <person name="Abebe A."/>
            <person name="Abouelleil A."/>
            <person name="Adekoya E."/>
            <person name="Ait-zahra M."/>
            <person name="Allen N."/>
            <person name="Allen T."/>
            <person name="An P."/>
            <person name="Anderson M."/>
            <person name="Anderson S."/>
            <person name="Arachchi H."/>
            <person name="Armbruster J."/>
            <person name="Bachantsang P."/>
            <person name="Baldwin J."/>
            <person name="Barry A."/>
            <person name="Bayul T."/>
            <person name="Blitshsteyn B."/>
            <person name="Bloom T."/>
            <person name="Blye J."/>
            <person name="Boguslavskiy L."/>
            <person name="Borowsky M."/>
            <person name="Boukhgalter B."/>
            <person name="Brunache A."/>
            <person name="Butler J."/>
            <person name="Calixte N."/>
            <person name="Calvo S."/>
            <person name="Camarata J."/>
            <person name="Campo K."/>
            <person name="Chang J."/>
            <person name="Cheshatsang Y."/>
            <person name="Citroen M."/>
            <person name="Collymore A."/>
            <person name="Considine T."/>
            <person name="Cook A."/>
            <person name="Cooke P."/>
            <person name="Corum B."/>
            <person name="Cuomo C."/>
            <person name="David R."/>
            <person name="Dawoe T."/>
            <person name="Degray S."/>
            <person name="Dodge S."/>
            <person name="Dooley K."/>
            <person name="Dorje P."/>
            <person name="Dorjee K."/>
            <person name="Dorris L."/>
            <person name="Duffey N."/>
            <person name="Dupes A."/>
            <person name="Elkins T."/>
            <person name="Engels R."/>
            <person name="Erickson J."/>
            <person name="Farina A."/>
            <person name="Faro S."/>
            <person name="Ferreira P."/>
            <person name="Fischer H."/>
            <person name="Fitzgerald M."/>
            <person name="Foley K."/>
            <person name="Gage D."/>
            <person name="Galagan J."/>
            <person name="Gearin G."/>
            <person name="Gnerre S."/>
            <person name="Gnirke A."/>
            <person name="Goyette A."/>
            <person name="Graham J."/>
            <person name="Grandbois E."/>
            <person name="Gyaltsen K."/>
            <person name="Hafez N."/>
            <person name="Hagopian D."/>
            <person name="Hagos B."/>
            <person name="Hall J."/>
            <person name="Hatcher B."/>
            <person name="Heller A."/>
            <person name="Higgins H."/>
            <person name="Honan T."/>
            <person name="Horn A."/>
            <person name="Houde N."/>
            <person name="Hughes L."/>
            <person name="Hulme W."/>
            <person name="Husby E."/>
            <person name="Iliev I."/>
            <person name="Jaffe D."/>
            <person name="Jones C."/>
            <person name="Kamal M."/>
            <person name="Kamat A."/>
            <person name="Kamvysselis M."/>
            <person name="Karlsson E."/>
            <person name="Kells C."/>
            <person name="Kieu A."/>
            <person name="Kisner P."/>
            <person name="Kodira C."/>
            <person name="Kulbokas E."/>
            <person name="Labutti K."/>
            <person name="Lama D."/>
            <person name="Landers T."/>
            <person name="Leger J."/>
            <person name="Levine S."/>
            <person name="Lewis D."/>
            <person name="Lewis T."/>
            <person name="Lindblad-toh K."/>
            <person name="Liu X."/>
            <person name="Lokyitsang T."/>
            <person name="Lokyitsang Y."/>
            <person name="Lucien O."/>
            <person name="Lui A."/>
            <person name="Ma L.J."/>
            <person name="Mabbitt R."/>
            <person name="Macdonald J."/>
            <person name="Maclean C."/>
            <person name="Major J."/>
            <person name="Manning J."/>
            <person name="Marabella R."/>
            <person name="Maru K."/>
            <person name="Matthews C."/>
            <person name="Mauceli E."/>
            <person name="Mccarthy M."/>
            <person name="Mcdonough S."/>
            <person name="Mcghee T."/>
            <person name="Meldrim J."/>
            <person name="Meneus L."/>
            <person name="Mesirov J."/>
            <person name="Mihalev A."/>
            <person name="Mihova T."/>
            <person name="Mikkelsen T."/>
            <person name="Mlenga V."/>
            <person name="Moru K."/>
            <person name="Mozes J."/>
            <person name="Mulrain L."/>
            <person name="Munson G."/>
            <person name="Naylor J."/>
            <person name="Newes C."/>
            <person name="Nguyen C."/>
            <person name="Nguyen N."/>
            <person name="Nguyen T."/>
            <person name="Nicol R."/>
            <person name="Nielsen C."/>
            <person name="Nizzari M."/>
            <person name="Norbu C."/>
            <person name="Norbu N."/>
            <person name="O'donnell P."/>
            <person name="Okoawo O."/>
            <person name="O'leary S."/>
            <person name="Omotosho B."/>
            <person name="O'neill K."/>
            <person name="Osman S."/>
            <person name="Parker S."/>
            <person name="Perrin D."/>
            <person name="Phunkhang P."/>
            <person name="Piqani B."/>
            <person name="Purcell S."/>
            <person name="Rachupka T."/>
            <person name="Ramasamy U."/>
            <person name="Rameau R."/>
            <person name="Ray V."/>
            <person name="Raymond C."/>
            <person name="Retta R."/>
            <person name="Richardson S."/>
            <person name="Rise C."/>
            <person name="Rodriguez J."/>
            <person name="Rogers J."/>
            <person name="Rogov P."/>
            <person name="Rutman M."/>
            <person name="Schupbach R."/>
            <person name="Seaman C."/>
            <person name="Settipalli S."/>
            <person name="Sharpe T."/>
            <person name="Sheridan J."/>
            <person name="Sherpa N."/>
            <person name="Shi J."/>
            <person name="Smirnov S."/>
            <person name="Smith C."/>
            <person name="Sougnez C."/>
            <person name="Spencer B."/>
            <person name="Stalker J."/>
            <person name="Stange-thomann N."/>
            <person name="Stavropoulos S."/>
            <person name="Stetson K."/>
            <person name="Stone C."/>
            <person name="Stone S."/>
            <person name="Stubbs M."/>
            <person name="Talamas J."/>
            <person name="Tchuinga P."/>
            <person name="Tenzing P."/>
            <person name="Tesfaye S."/>
            <person name="Theodore J."/>
            <person name="Thoulutsang Y."/>
            <person name="Topham K."/>
            <person name="Towey S."/>
            <person name="Tsamla T."/>
            <person name="Tsomo N."/>
            <person name="Vallee D."/>
            <person name="Vassiliev H."/>
            <person name="Venkataraman V."/>
            <person name="Vinson J."/>
            <person name="Vo A."/>
            <person name="Wade C."/>
            <person name="Wang S."/>
            <person name="Wangchuk T."/>
            <person name="Wangdi T."/>
            <person name="Whittaker C."/>
            <person name="Wilkinson J."/>
            <person name="Wu Y."/>
            <person name="Wyman D."/>
            <person name="Yadav S."/>
            <person name="Yang S."/>
            <person name="Yang X."/>
            <person name="Yeager S."/>
            <person name="Yee E."/>
            <person name="Young G."/>
            <person name="Zainoun J."/>
            <person name="Zembeck L."/>
            <person name="Zimmer A."/>
            <person name="Zody M."/>
            <person name="Lander E."/>
        </authorList>
    </citation>
    <scope>NUCLEOTIDE SEQUENCE [LARGE SCALE GENOMIC DNA]</scope>
</reference>
<evidence type="ECO:0000313" key="9">
    <source>
        <dbReference type="Ensembl" id="ENSCSAVP00000015693.1"/>
    </source>
</evidence>
<evidence type="ECO:0000313" key="10">
    <source>
        <dbReference type="Proteomes" id="UP000007875"/>
    </source>
</evidence>
<proteinExistence type="inferred from homology"/>
<organism evidence="9 10">
    <name type="scientific">Ciona savignyi</name>
    <name type="common">Pacific transparent sea squirt</name>
    <dbReference type="NCBI Taxonomy" id="51511"/>
    <lineage>
        <taxon>Eukaryota</taxon>
        <taxon>Metazoa</taxon>
        <taxon>Chordata</taxon>
        <taxon>Tunicata</taxon>
        <taxon>Ascidiacea</taxon>
        <taxon>Phlebobranchia</taxon>
        <taxon>Cionidae</taxon>
        <taxon>Ciona</taxon>
    </lineage>
</organism>
<evidence type="ECO:0000256" key="5">
    <source>
        <dbReference type="ARBA" id="ARBA00023306"/>
    </source>
</evidence>
<dbReference type="GO" id="GO:0010468">
    <property type="term" value="P:regulation of gene expression"/>
    <property type="evidence" value="ECO:0007669"/>
    <property type="project" value="InterPro"/>
</dbReference>
<feature type="region of interest" description="Disordered" evidence="7">
    <location>
        <begin position="1113"/>
        <end position="1147"/>
    </location>
</feature>
<dbReference type="GeneTree" id="ENSGT00390000010427"/>
<evidence type="ECO:0000256" key="4">
    <source>
        <dbReference type="ARBA" id="ARBA00023242"/>
    </source>
</evidence>
<evidence type="ECO:0000256" key="3">
    <source>
        <dbReference type="ARBA" id="ARBA00022737"/>
    </source>
</evidence>
<evidence type="ECO:0000259" key="8">
    <source>
        <dbReference type="Pfam" id="PF12830"/>
    </source>
</evidence>
<dbReference type="GO" id="GO:0034087">
    <property type="term" value="P:establishment of mitotic sister chromatid cohesion"/>
    <property type="evidence" value="ECO:0007669"/>
    <property type="project" value="TreeGrafter"/>
</dbReference>
<dbReference type="InterPro" id="IPR024986">
    <property type="entry name" value="Nipped-B_C"/>
</dbReference>
<keyword evidence="4 6" id="KW-0539">Nucleus</keyword>
<dbReference type="InterPro" id="IPR016024">
    <property type="entry name" value="ARM-type_fold"/>
</dbReference>
<dbReference type="Pfam" id="PF12830">
    <property type="entry name" value="Nipped-B_C"/>
    <property type="match status" value="1"/>
</dbReference>
<reference evidence="9" key="2">
    <citation type="submission" date="2025-08" db="UniProtKB">
        <authorList>
            <consortium name="Ensembl"/>
        </authorList>
    </citation>
    <scope>IDENTIFICATION</scope>
</reference>
<keyword evidence="3 6" id="KW-0677">Repeat</keyword>
<dbReference type="CDD" id="cd23958">
    <property type="entry name" value="SCC2"/>
    <property type="match status" value="1"/>
</dbReference>
<dbReference type="PANTHER" id="PTHR21704:SF18">
    <property type="entry name" value="NIPPED-B-LIKE PROTEIN"/>
    <property type="match status" value="1"/>
</dbReference>
<feature type="domain" description="Sister chromatid cohesion C-terminal" evidence="8">
    <location>
        <begin position="910"/>
        <end position="1099"/>
    </location>
</feature>